<evidence type="ECO:0000256" key="1">
    <source>
        <dbReference type="SAM" id="Phobius"/>
    </source>
</evidence>
<sequence length="370" mass="42749">MEDVLRHLIAKNNKVSLIIGSNHYQLINNFKLEIQNNYKFDLKINETKLNERTAIDLTKISIPALNLNNKREFKDIQNEIILYVSNYFASFNLFWNYDYYIENINNPLFLKGLVNDLENTINIKIKSLNKKSNGETSLIVNNTLTELLTEKEQEKWNKIIEEFTNKVIGEAKKEPDYNPETSITDVLNNNTEIANKVDKDGINLISNDDLVKILDNNIINLNDFKVPLLRTYYDNSVDLANAIWDHINQNLTVKFTVNEYEFNQALKQLLIPSRENKTQLIIRGLYGFSSGVIPFEIINTTTENASYDNAISIKNDNNIINIIEEENKIQKQKAARNKKIWLGLTGGTALLGLISAGFIVWIRRFRNKLK</sequence>
<dbReference type="EMBL" id="LR215024">
    <property type="protein sequence ID" value="VEU70352.1"/>
    <property type="molecule type" value="Genomic_DNA"/>
</dbReference>
<dbReference type="Proteomes" id="UP000290815">
    <property type="component" value="Chromosome"/>
</dbReference>
<dbReference type="KEGG" id="mgly:NCTC10194_00361"/>
<proteinExistence type="predicted"/>
<keyword evidence="1" id="KW-0812">Transmembrane</keyword>
<gene>
    <name evidence="2" type="ORF">NCTC10194_00361</name>
</gene>
<name>A0A449AV59_9BACT</name>
<dbReference type="AlphaFoldDB" id="A0A449AV59"/>
<evidence type="ECO:0000313" key="2">
    <source>
        <dbReference type="EMBL" id="VEU70352.1"/>
    </source>
</evidence>
<keyword evidence="3" id="KW-1185">Reference proteome</keyword>
<keyword evidence="1" id="KW-1133">Transmembrane helix</keyword>
<dbReference type="RefSeq" id="WP_129622148.1">
    <property type="nucleotide sequence ID" value="NZ_LR215024.1"/>
</dbReference>
<accession>A0A449AV59</accession>
<feature type="transmembrane region" description="Helical" evidence="1">
    <location>
        <begin position="340"/>
        <end position="362"/>
    </location>
</feature>
<reference evidence="2 3" key="1">
    <citation type="submission" date="2019-01" db="EMBL/GenBank/DDBJ databases">
        <authorList>
            <consortium name="Pathogen Informatics"/>
        </authorList>
    </citation>
    <scope>NUCLEOTIDE SEQUENCE [LARGE SCALE GENOMIC DNA]</scope>
    <source>
        <strain evidence="2 3">NCTC10194</strain>
    </source>
</reference>
<organism evidence="2 3">
    <name type="scientific">Mycoplasmopsis glycophila</name>
    <dbReference type="NCBI Taxonomy" id="171285"/>
    <lineage>
        <taxon>Bacteria</taxon>
        <taxon>Bacillati</taxon>
        <taxon>Mycoplasmatota</taxon>
        <taxon>Mycoplasmoidales</taxon>
        <taxon>Metamycoplasmataceae</taxon>
        <taxon>Mycoplasmopsis</taxon>
    </lineage>
</organism>
<protein>
    <submittedName>
        <fullName evidence="2">Uncharacterized protein</fullName>
    </submittedName>
</protein>
<evidence type="ECO:0000313" key="3">
    <source>
        <dbReference type="Proteomes" id="UP000290815"/>
    </source>
</evidence>
<keyword evidence="1" id="KW-0472">Membrane</keyword>